<feature type="signal peptide" evidence="1">
    <location>
        <begin position="1"/>
        <end position="19"/>
    </location>
</feature>
<dbReference type="RefSeq" id="WP_310282337.1">
    <property type="nucleotide sequence ID" value="NZ_JAVDWQ010000009.1"/>
</dbReference>
<protein>
    <recommendedName>
        <fullName evidence="4">YD repeat-containing protein</fullName>
    </recommendedName>
</protein>
<sequence length="225" mass="26642">MKKTLLAFFLLLTMNNIYSQINQKSDKDKLKLKGAIKTIEQRGFKAIEKFGEIMSENSMNDIYDFNSLIQFDKIGNIISINLLDLEGSIKQKTYKTFLNGNEPVIIKGYKFNETYRFDENNNISEIIYNNEDETLNFKVINKFNNLNDLIEQKVYEKDGVLNSIEKRKYDSFGNVTEINQYMSNTKKTTTETVKYFFDSQNNWIKKIRIYEGELYTVIERKIIYY</sequence>
<accession>A0ABU1Y9S8</accession>
<dbReference type="Proteomes" id="UP001269081">
    <property type="component" value="Unassembled WGS sequence"/>
</dbReference>
<reference evidence="2 3" key="1">
    <citation type="submission" date="2023-07" db="EMBL/GenBank/DDBJ databases">
        <title>Sorghum-associated microbial communities from plants grown in Nebraska, USA.</title>
        <authorList>
            <person name="Schachtman D."/>
        </authorList>
    </citation>
    <scope>NUCLEOTIDE SEQUENCE [LARGE SCALE GENOMIC DNA]</scope>
    <source>
        <strain evidence="2 3">4129</strain>
    </source>
</reference>
<evidence type="ECO:0000313" key="3">
    <source>
        <dbReference type="Proteomes" id="UP001269081"/>
    </source>
</evidence>
<evidence type="ECO:0000256" key="1">
    <source>
        <dbReference type="SAM" id="SignalP"/>
    </source>
</evidence>
<name>A0ABU1Y9S8_9FLAO</name>
<feature type="chain" id="PRO_5047258157" description="YD repeat-containing protein" evidence="1">
    <location>
        <begin position="20"/>
        <end position="225"/>
    </location>
</feature>
<evidence type="ECO:0008006" key="4">
    <source>
        <dbReference type="Google" id="ProtNLM"/>
    </source>
</evidence>
<evidence type="ECO:0000313" key="2">
    <source>
        <dbReference type="EMBL" id="MDR7210994.1"/>
    </source>
</evidence>
<proteinExistence type="predicted"/>
<keyword evidence="3" id="KW-1185">Reference proteome</keyword>
<comment type="caution">
    <text evidence="2">The sequence shown here is derived from an EMBL/GenBank/DDBJ whole genome shotgun (WGS) entry which is preliminary data.</text>
</comment>
<gene>
    <name evidence="2" type="ORF">J2W48_002945</name>
</gene>
<organism evidence="2 3">
    <name type="scientific">Flavobacterium piscis</name>
    <dbReference type="NCBI Taxonomy" id="1114874"/>
    <lineage>
        <taxon>Bacteria</taxon>
        <taxon>Pseudomonadati</taxon>
        <taxon>Bacteroidota</taxon>
        <taxon>Flavobacteriia</taxon>
        <taxon>Flavobacteriales</taxon>
        <taxon>Flavobacteriaceae</taxon>
        <taxon>Flavobacterium</taxon>
    </lineage>
</organism>
<keyword evidence="1" id="KW-0732">Signal</keyword>
<dbReference type="EMBL" id="JAVDWQ010000009">
    <property type="protein sequence ID" value="MDR7210994.1"/>
    <property type="molecule type" value="Genomic_DNA"/>
</dbReference>